<evidence type="ECO:0000256" key="3">
    <source>
        <dbReference type="ARBA" id="ARBA00022729"/>
    </source>
</evidence>
<name>A0A7Y9EDZ5_9ACTN</name>
<comment type="caution">
    <text evidence="5">The sequence shown here is derived from an EMBL/GenBank/DDBJ whole genome shotgun (WGS) entry which is preliminary data.</text>
</comment>
<dbReference type="PANTHER" id="PTHR30222:SF17">
    <property type="entry name" value="SPERMIDINE_PUTRESCINE-BINDING PERIPLASMIC PROTEIN"/>
    <property type="match status" value="1"/>
</dbReference>
<organism evidence="5 6">
    <name type="scientific">Actinomadura luteofluorescens</name>
    <dbReference type="NCBI Taxonomy" id="46163"/>
    <lineage>
        <taxon>Bacteria</taxon>
        <taxon>Bacillati</taxon>
        <taxon>Actinomycetota</taxon>
        <taxon>Actinomycetes</taxon>
        <taxon>Streptosporangiales</taxon>
        <taxon>Thermomonosporaceae</taxon>
        <taxon>Actinomadura</taxon>
    </lineage>
</organism>
<dbReference type="GO" id="GO:0042597">
    <property type="term" value="C:periplasmic space"/>
    <property type="evidence" value="ECO:0007669"/>
    <property type="project" value="UniProtKB-SubCell"/>
</dbReference>
<keyword evidence="6" id="KW-1185">Reference proteome</keyword>
<dbReference type="InterPro" id="IPR006059">
    <property type="entry name" value="SBP"/>
</dbReference>
<dbReference type="PRINTS" id="PR00909">
    <property type="entry name" value="SPERMDNBNDNG"/>
</dbReference>
<dbReference type="GO" id="GO:0019808">
    <property type="term" value="F:polyamine binding"/>
    <property type="evidence" value="ECO:0007669"/>
    <property type="project" value="InterPro"/>
</dbReference>
<evidence type="ECO:0000256" key="4">
    <source>
        <dbReference type="ARBA" id="ARBA00022764"/>
    </source>
</evidence>
<accession>A0A7Y9EDZ5</accession>
<sequence length="417" mass="46131">MSQFDPAFLRGLTRPRLARSSAGGPARRDVLRLMGAAGAGLALSACGVKGQGGKEKVSQSDVEKYWAGKAKNGRLNWANWPGYMQDDRETIKAFEKETGVKVTYKEVIQEMGPWFGKIQAPLAAGQSIGFDLMVMTNGIQLEQCRQLGYLAPLDLSKLPNFQANAGPSFKNPSYDPGNAFTVPYESGVTGIAYNTKYVKEEITSIAQLFDPKYKGKVGMMGDSQELGNFGMFLLGIDPEKSTKADWEKAAAKLREQRDKGIVRKYYSQDYVDAVSKGDVWMTMAWSGDVYSLTSPDVKFVVPREGGTIWTDNLCVPKTAENPVDALTLMDWLFVPENNAPLTEFINYMPPIPATQKLIARKAEQAGGADKKDLTRLSTSPLIFPSQADLARLRHYRRLTQAEETEYQKIFEPISKGS</sequence>
<dbReference type="CDD" id="cd13590">
    <property type="entry name" value="PBP2_PotD_PotF_like"/>
    <property type="match status" value="1"/>
</dbReference>
<dbReference type="GO" id="GO:0015846">
    <property type="term" value="P:polyamine transport"/>
    <property type="evidence" value="ECO:0007669"/>
    <property type="project" value="InterPro"/>
</dbReference>
<keyword evidence="2" id="KW-0813">Transport</keyword>
<dbReference type="EMBL" id="JACCBA010000001">
    <property type="protein sequence ID" value="NYD45974.1"/>
    <property type="molecule type" value="Genomic_DNA"/>
</dbReference>
<dbReference type="InterPro" id="IPR001188">
    <property type="entry name" value="Sperm_putr-bd"/>
</dbReference>
<evidence type="ECO:0000256" key="1">
    <source>
        <dbReference type="ARBA" id="ARBA00004418"/>
    </source>
</evidence>
<proteinExistence type="predicted"/>
<gene>
    <name evidence="5" type="ORF">BJY14_001957</name>
</gene>
<evidence type="ECO:0000313" key="5">
    <source>
        <dbReference type="EMBL" id="NYD45974.1"/>
    </source>
</evidence>
<dbReference type="Proteomes" id="UP000529783">
    <property type="component" value="Unassembled WGS sequence"/>
</dbReference>
<keyword evidence="3" id="KW-0732">Signal</keyword>
<dbReference type="PANTHER" id="PTHR30222">
    <property type="entry name" value="SPERMIDINE/PUTRESCINE-BINDING PERIPLASMIC PROTEIN"/>
    <property type="match status" value="1"/>
</dbReference>
<evidence type="ECO:0000313" key="6">
    <source>
        <dbReference type="Proteomes" id="UP000529783"/>
    </source>
</evidence>
<dbReference type="SUPFAM" id="SSF53850">
    <property type="entry name" value="Periplasmic binding protein-like II"/>
    <property type="match status" value="1"/>
</dbReference>
<evidence type="ECO:0000256" key="2">
    <source>
        <dbReference type="ARBA" id="ARBA00022448"/>
    </source>
</evidence>
<reference evidence="5 6" key="1">
    <citation type="submission" date="2020-07" db="EMBL/GenBank/DDBJ databases">
        <title>Sequencing the genomes of 1000 actinobacteria strains.</title>
        <authorList>
            <person name="Klenk H.-P."/>
        </authorList>
    </citation>
    <scope>NUCLEOTIDE SEQUENCE [LARGE SCALE GENOMIC DNA]</scope>
    <source>
        <strain evidence="5 6">DSM 40398</strain>
    </source>
</reference>
<keyword evidence="4" id="KW-0574">Periplasm</keyword>
<dbReference type="RefSeq" id="WP_312879101.1">
    <property type="nucleotide sequence ID" value="NZ_JACCBA010000001.1"/>
</dbReference>
<dbReference type="Gene3D" id="3.40.190.10">
    <property type="entry name" value="Periplasmic binding protein-like II"/>
    <property type="match status" value="2"/>
</dbReference>
<dbReference type="Pfam" id="PF13416">
    <property type="entry name" value="SBP_bac_8"/>
    <property type="match status" value="1"/>
</dbReference>
<protein>
    <submittedName>
        <fullName evidence="5">Spermidine/putrescine transport system substrate-binding protein</fullName>
    </submittedName>
</protein>
<comment type="subcellular location">
    <subcellularLocation>
        <location evidence="1">Periplasm</location>
    </subcellularLocation>
</comment>
<dbReference type="AlphaFoldDB" id="A0A7Y9EDZ5"/>